<dbReference type="Proteomes" id="UP000233469">
    <property type="component" value="Unassembled WGS sequence"/>
</dbReference>
<proteinExistence type="predicted"/>
<reference evidence="1 2" key="1">
    <citation type="submission" date="2016-04" db="EMBL/GenBank/DDBJ databases">
        <title>Genome analyses suggest a sexual origin of heterokaryosis in a supposedly ancient asexual fungus.</title>
        <authorList>
            <person name="Ropars J."/>
            <person name="Sedzielewska K."/>
            <person name="Noel J."/>
            <person name="Charron P."/>
            <person name="Farinelli L."/>
            <person name="Marton T."/>
            <person name="Kruger M."/>
            <person name="Pelin A."/>
            <person name="Brachmann A."/>
            <person name="Corradi N."/>
        </authorList>
    </citation>
    <scope>NUCLEOTIDE SEQUENCE [LARGE SCALE GENOMIC DNA]</scope>
    <source>
        <strain evidence="1 2">C2</strain>
    </source>
</reference>
<dbReference type="PANTHER" id="PTHR46954">
    <property type="entry name" value="C2H2-TYPE DOMAIN-CONTAINING PROTEIN"/>
    <property type="match status" value="1"/>
</dbReference>
<name>A0A2N1N1K1_9GLOM</name>
<dbReference type="PANTHER" id="PTHR46954:SF1">
    <property type="entry name" value="C2H2-TYPE DOMAIN-CONTAINING PROTEIN"/>
    <property type="match status" value="1"/>
</dbReference>
<evidence type="ECO:0000313" key="2">
    <source>
        <dbReference type="Proteomes" id="UP000233469"/>
    </source>
</evidence>
<sequence length="231" mass="26303">MQQKLIPSVYLLINPSDTNDTFRNGQLLIFIRPQYQVGTSSATHMSDLNSLTQDSRFDEILKVDSQIKPIWIILVNGSLDKNSRHMKNIYQYCRIFHAFDLDYLSIQTYAPSQLAYNPVERSMAMLSQKLAGITLPINKYGSHLNSQGQVDDLKLAMINSCSSCFYNIPAFSKKSAIKQYCNSEKCFFQVAAYLRTLNNIYKGKSSEIPDKSSAAHKKLWFQLSCDISVQL</sequence>
<organism evidence="1 2">
    <name type="scientific">Rhizophagus irregularis</name>
    <dbReference type="NCBI Taxonomy" id="588596"/>
    <lineage>
        <taxon>Eukaryota</taxon>
        <taxon>Fungi</taxon>
        <taxon>Fungi incertae sedis</taxon>
        <taxon>Mucoromycota</taxon>
        <taxon>Glomeromycotina</taxon>
        <taxon>Glomeromycetes</taxon>
        <taxon>Glomerales</taxon>
        <taxon>Glomeraceae</taxon>
        <taxon>Rhizophagus</taxon>
    </lineage>
</organism>
<dbReference type="EMBL" id="LLXL01000918">
    <property type="protein sequence ID" value="PKK67762.1"/>
    <property type="molecule type" value="Genomic_DNA"/>
</dbReference>
<gene>
    <name evidence="1" type="ORF">RhiirC2_713883</name>
</gene>
<evidence type="ECO:0000313" key="1">
    <source>
        <dbReference type="EMBL" id="PKK67762.1"/>
    </source>
</evidence>
<comment type="caution">
    <text evidence="1">The sequence shown here is derived from an EMBL/GenBank/DDBJ whole genome shotgun (WGS) entry which is preliminary data.</text>
</comment>
<dbReference type="AlphaFoldDB" id="A0A2N1N1K1"/>
<protein>
    <submittedName>
        <fullName evidence="1">Uncharacterized protein</fullName>
    </submittedName>
</protein>
<accession>A0A2N1N1K1</accession>
<reference evidence="1 2" key="2">
    <citation type="submission" date="2017-10" db="EMBL/GenBank/DDBJ databases">
        <title>Extensive intraspecific genome diversity in a model arbuscular mycorrhizal fungus.</title>
        <authorList>
            <person name="Chen E.C.H."/>
            <person name="Morin E."/>
            <person name="Baudet D."/>
            <person name="Noel J."/>
            <person name="Ndikumana S."/>
            <person name="Charron P."/>
            <person name="St-Onge C."/>
            <person name="Giorgi J."/>
            <person name="Grigoriev I.V."/>
            <person name="Roux C."/>
            <person name="Martin F.M."/>
            <person name="Corradi N."/>
        </authorList>
    </citation>
    <scope>NUCLEOTIDE SEQUENCE [LARGE SCALE GENOMIC DNA]</scope>
    <source>
        <strain evidence="1 2">C2</strain>
    </source>
</reference>